<evidence type="ECO:0000256" key="1">
    <source>
        <dbReference type="SAM" id="MobiDB-lite"/>
    </source>
</evidence>
<name>A0A919AUR7_9ACTN</name>
<reference evidence="2" key="2">
    <citation type="submission" date="2020-09" db="EMBL/GenBank/DDBJ databases">
        <authorList>
            <person name="Sun Q."/>
            <person name="Ohkuma M."/>
        </authorList>
    </citation>
    <scope>NUCLEOTIDE SEQUENCE</scope>
    <source>
        <strain evidence="2">JCM 4477</strain>
    </source>
</reference>
<reference evidence="2" key="1">
    <citation type="journal article" date="2014" name="Int. J. Syst. Evol. Microbiol.">
        <title>Complete genome sequence of Corynebacterium casei LMG S-19264T (=DSM 44701T), isolated from a smear-ripened cheese.</title>
        <authorList>
            <consortium name="US DOE Joint Genome Institute (JGI-PGF)"/>
            <person name="Walter F."/>
            <person name="Albersmeier A."/>
            <person name="Kalinowski J."/>
            <person name="Ruckert C."/>
        </authorList>
    </citation>
    <scope>NUCLEOTIDE SEQUENCE</scope>
    <source>
        <strain evidence="2">JCM 4477</strain>
    </source>
</reference>
<dbReference type="AlphaFoldDB" id="A0A919AUR7"/>
<dbReference type="Proteomes" id="UP000630718">
    <property type="component" value="Unassembled WGS sequence"/>
</dbReference>
<gene>
    <name evidence="2" type="ORF">GCM10018772_61560</name>
</gene>
<evidence type="ECO:0000313" key="3">
    <source>
        <dbReference type="Proteomes" id="UP000630718"/>
    </source>
</evidence>
<accession>A0A919AUR7</accession>
<proteinExistence type="predicted"/>
<keyword evidence="3" id="KW-1185">Reference proteome</keyword>
<feature type="region of interest" description="Disordered" evidence="1">
    <location>
        <begin position="1"/>
        <end position="20"/>
    </location>
</feature>
<sequence length="60" mass="5593">MSQKALPGKGEGGGAAAGQPADLFTGAAVGVGDGVLEADVVGDGLGHDPGPADLHAAADR</sequence>
<organism evidence="2 3">
    <name type="scientific">Streptomyces fumanus</name>
    <dbReference type="NCBI Taxonomy" id="67302"/>
    <lineage>
        <taxon>Bacteria</taxon>
        <taxon>Bacillati</taxon>
        <taxon>Actinomycetota</taxon>
        <taxon>Actinomycetes</taxon>
        <taxon>Kitasatosporales</taxon>
        <taxon>Streptomycetaceae</taxon>
        <taxon>Streptomyces</taxon>
    </lineage>
</organism>
<feature type="region of interest" description="Disordered" evidence="1">
    <location>
        <begin position="39"/>
        <end position="60"/>
    </location>
</feature>
<evidence type="ECO:0000313" key="2">
    <source>
        <dbReference type="EMBL" id="GHF27666.1"/>
    </source>
</evidence>
<comment type="caution">
    <text evidence="2">The sequence shown here is derived from an EMBL/GenBank/DDBJ whole genome shotgun (WGS) entry which is preliminary data.</text>
</comment>
<dbReference type="EMBL" id="BNBI01000017">
    <property type="protein sequence ID" value="GHF27666.1"/>
    <property type="molecule type" value="Genomic_DNA"/>
</dbReference>
<protein>
    <submittedName>
        <fullName evidence="2">Uncharacterized protein</fullName>
    </submittedName>
</protein>